<keyword evidence="1" id="KW-0521">NADP</keyword>
<dbReference type="Gene3D" id="3.90.25.10">
    <property type="entry name" value="UDP-galactose 4-epimerase, domain 1"/>
    <property type="match status" value="1"/>
</dbReference>
<dbReference type="InterPro" id="IPR050005">
    <property type="entry name" value="DenD"/>
</dbReference>
<accession>A0A172YIH3</accession>
<evidence type="ECO:0000313" key="4">
    <source>
        <dbReference type="EMBL" id="ANF59028.1"/>
    </source>
</evidence>
<dbReference type="RefSeq" id="WP_064123879.1">
    <property type="nucleotide sequence ID" value="NZ_CP015243.1"/>
</dbReference>
<protein>
    <submittedName>
        <fullName evidence="4">NAD-dependent epimerase</fullName>
    </submittedName>
</protein>
<dbReference type="PANTHER" id="PTHR43103:SF3">
    <property type="entry name" value="ADP-L-GLYCERO-D-MANNO-HEPTOSE-6-EPIMERASE"/>
    <property type="match status" value="1"/>
</dbReference>
<evidence type="ECO:0000313" key="5">
    <source>
        <dbReference type="Proteomes" id="UP000077875"/>
    </source>
</evidence>
<dbReference type="STRING" id="376489.A5892_17460"/>
<name>A0A172YIH3_9GAMM</name>
<keyword evidence="2" id="KW-0119">Carbohydrate metabolism</keyword>
<evidence type="ECO:0000259" key="3">
    <source>
        <dbReference type="Pfam" id="PF01370"/>
    </source>
</evidence>
<reference evidence="4 5" key="1">
    <citation type="submission" date="2016-04" db="EMBL/GenBank/DDBJ databases">
        <title>Complete Genome Sequence of Halotalea alkalilenta IHB B 13600.</title>
        <authorList>
            <person name="Swarnkar M.K."/>
            <person name="Sharma A."/>
            <person name="Kaushal K."/>
            <person name="Soni R."/>
            <person name="Rana S."/>
            <person name="Singh A.K."/>
            <person name="Gulati A."/>
        </authorList>
    </citation>
    <scope>NUCLEOTIDE SEQUENCE [LARGE SCALE GENOMIC DNA]</scope>
    <source>
        <strain evidence="4 5">IHB B 13600</strain>
    </source>
</reference>
<proteinExistence type="predicted"/>
<organism evidence="4 5">
    <name type="scientific">Halotalea alkalilenta</name>
    <dbReference type="NCBI Taxonomy" id="376489"/>
    <lineage>
        <taxon>Bacteria</taxon>
        <taxon>Pseudomonadati</taxon>
        <taxon>Pseudomonadota</taxon>
        <taxon>Gammaproteobacteria</taxon>
        <taxon>Oceanospirillales</taxon>
        <taxon>Halomonadaceae</taxon>
        <taxon>Halotalea</taxon>
    </lineage>
</organism>
<dbReference type="InterPro" id="IPR001509">
    <property type="entry name" value="Epimerase_deHydtase"/>
</dbReference>
<evidence type="ECO:0000256" key="2">
    <source>
        <dbReference type="ARBA" id="ARBA00023277"/>
    </source>
</evidence>
<evidence type="ECO:0000256" key="1">
    <source>
        <dbReference type="ARBA" id="ARBA00022857"/>
    </source>
</evidence>
<sequence length="319" mass="34367">MHLIVTGGAGFLGSRLISALLSPKNERLGLDVTHITSLDRVACPLDHPNVESVIGDIEDPGLVRSLIREDTFGIAHLAAIVSSQAESDFELGMHVNLDATRAILDACRLHSKRLRLLFTSSLAVFGAGVGRRVEDHSCVKPRSSYGTQKAIGELLVSDYSRHGFVDGRVCRLPTIVVRPGRPNAAASSFASGIIREPLSGVPSVCPVSPSLSMWLSSPETVIDNLIHALAIEERLIDEDRVINLPGISVSVEDMLGALERQAGKETRSLVSFEHDARIDAIVSSWPESFDTQRADALGFHTDAGFDAIIDKFIASRSST</sequence>
<feature type="domain" description="NAD-dependent epimerase/dehydratase" evidence="3">
    <location>
        <begin position="4"/>
        <end position="200"/>
    </location>
</feature>
<dbReference type="EMBL" id="CP015243">
    <property type="protein sequence ID" value="ANF59028.1"/>
    <property type="molecule type" value="Genomic_DNA"/>
</dbReference>
<dbReference type="Proteomes" id="UP000077875">
    <property type="component" value="Chromosome"/>
</dbReference>
<dbReference type="GO" id="GO:0016491">
    <property type="term" value="F:oxidoreductase activity"/>
    <property type="evidence" value="ECO:0007669"/>
    <property type="project" value="InterPro"/>
</dbReference>
<dbReference type="NCBIfam" id="NF043036">
    <property type="entry name" value="ErythonDh"/>
    <property type="match status" value="1"/>
</dbReference>
<dbReference type="InterPro" id="IPR036291">
    <property type="entry name" value="NAD(P)-bd_dom_sf"/>
</dbReference>
<dbReference type="CDD" id="cd05238">
    <property type="entry name" value="Gne_like_SDR_e"/>
    <property type="match status" value="1"/>
</dbReference>
<dbReference type="PANTHER" id="PTHR43103">
    <property type="entry name" value="NUCLEOSIDE-DIPHOSPHATE-SUGAR EPIMERASE"/>
    <property type="match status" value="1"/>
</dbReference>
<dbReference type="SUPFAM" id="SSF51735">
    <property type="entry name" value="NAD(P)-binding Rossmann-fold domains"/>
    <property type="match status" value="1"/>
</dbReference>
<gene>
    <name evidence="4" type="ORF">A5892_17460</name>
</gene>
<dbReference type="KEGG" id="haa:A5892_17460"/>
<keyword evidence="5" id="KW-1185">Reference proteome</keyword>
<dbReference type="AlphaFoldDB" id="A0A172YIH3"/>
<dbReference type="Gene3D" id="3.40.50.720">
    <property type="entry name" value="NAD(P)-binding Rossmann-like Domain"/>
    <property type="match status" value="1"/>
</dbReference>
<dbReference type="Pfam" id="PF01370">
    <property type="entry name" value="Epimerase"/>
    <property type="match status" value="1"/>
</dbReference>